<evidence type="ECO:0000313" key="4">
    <source>
        <dbReference type="EMBL" id="NEK85476.1"/>
    </source>
</evidence>
<dbReference type="Pfam" id="PF13439">
    <property type="entry name" value="Glyco_transf_4"/>
    <property type="match status" value="1"/>
</dbReference>
<sequence length="404" mass="42394">MTGHEDRPSLLVVHPGSELYGADRMLLESVIALAGRFTVTVALPGPGPLVDAIESHGVAVELCPMPVLRNSALRPSGALRLLADAVRGLVPALRLLRRHAAAGVYVSTLTLPSWPLLARLAGRRSVCHVHEAEQSAPRMLRRGMALCPALSDRVVANSRFTLDVLTEVAPRLSRRATVVHNAVRGPAEVVPARPRLDGPLRLLFVGRLNPRKGPQVALAALAELVRRGVDARLTVVGDVFPGYEWFVDELRATVADAGLGDRVEFLGFHADVWPQLAGADVALVPAVGDESFGNTAVEAVLAARPLVVSDHSGLREAAAGYTGAQAVPAGDARAWADAIARVAADWPRFREAALADAALARERSAPERYAAELVEAVAALGPAGPARRELAAPAGQVTGSGAAA</sequence>
<dbReference type="Gene3D" id="3.40.50.2000">
    <property type="entry name" value="Glycogen Phosphorylase B"/>
    <property type="match status" value="2"/>
</dbReference>
<dbReference type="Proteomes" id="UP000479241">
    <property type="component" value="Unassembled WGS sequence"/>
</dbReference>
<evidence type="ECO:0000259" key="3">
    <source>
        <dbReference type="Pfam" id="PF13439"/>
    </source>
</evidence>
<proteinExistence type="predicted"/>
<organism evidence="4 5">
    <name type="scientific">Blastococcus saxobsidens</name>
    <dbReference type="NCBI Taxonomy" id="138336"/>
    <lineage>
        <taxon>Bacteria</taxon>
        <taxon>Bacillati</taxon>
        <taxon>Actinomycetota</taxon>
        <taxon>Actinomycetes</taxon>
        <taxon>Geodermatophilales</taxon>
        <taxon>Geodermatophilaceae</taxon>
        <taxon>Blastococcus</taxon>
    </lineage>
</organism>
<dbReference type="SUPFAM" id="SSF53756">
    <property type="entry name" value="UDP-Glycosyltransferase/glycogen phosphorylase"/>
    <property type="match status" value="1"/>
</dbReference>
<name>A0A6L9W066_9ACTN</name>
<accession>A0A6L9W066</accession>
<protein>
    <submittedName>
        <fullName evidence="4">Glycosyltransferase family 4 protein</fullName>
    </submittedName>
</protein>
<gene>
    <name evidence="4" type="ORF">GCU60_06840</name>
</gene>
<reference evidence="4 5" key="1">
    <citation type="submission" date="2019-12" db="EMBL/GenBank/DDBJ databases">
        <title>the WGS of Blastococcus saxobsidens 67B17.</title>
        <authorList>
            <person name="Jiang Z."/>
        </authorList>
    </citation>
    <scope>NUCLEOTIDE SEQUENCE [LARGE SCALE GENOMIC DNA]</scope>
    <source>
        <strain evidence="4 5">67B17</strain>
    </source>
</reference>
<dbReference type="RefSeq" id="WP_163203516.1">
    <property type="nucleotide sequence ID" value="NZ_JAAGWG010000008.1"/>
</dbReference>
<dbReference type="EMBL" id="JAAGWG010000008">
    <property type="protein sequence ID" value="NEK85476.1"/>
    <property type="molecule type" value="Genomic_DNA"/>
</dbReference>
<comment type="caution">
    <text evidence="4">The sequence shown here is derived from an EMBL/GenBank/DDBJ whole genome shotgun (WGS) entry which is preliminary data.</text>
</comment>
<evidence type="ECO:0000256" key="2">
    <source>
        <dbReference type="ARBA" id="ARBA00022679"/>
    </source>
</evidence>
<dbReference type="CDD" id="cd03801">
    <property type="entry name" value="GT4_PimA-like"/>
    <property type="match status" value="1"/>
</dbReference>
<evidence type="ECO:0000256" key="1">
    <source>
        <dbReference type="ARBA" id="ARBA00022676"/>
    </source>
</evidence>
<feature type="domain" description="Glycosyltransferase subfamily 4-like N-terminal" evidence="3">
    <location>
        <begin position="21"/>
        <end position="183"/>
    </location>
</feature>
<dbReference type="AlphaFoldDB" id="A0A6L9W066"/>
<dbReference type="GO" id="GO:0016757">
    <property type="term" value="F:glycosyltransferase activity"/>
    <property type="evidence" value="ECO:0007669"/>
    <property type="project" value="UniProtKB-KW"/>
</dbReference>
<dbReference type="PANTHER" id="PTHR12526:SF510">
    <property type="entry name" value="D-INOSITOL 3-PHOSPHATE GLYCOSYLTRANSFERASE"/>
    <property type="match status" value="1"/>
</dbReference>
<dbReference type="PANTHER" id="PTHR12526">
    <property type="entry name" value="GLYCOSYLTRANSFERASE"/>
    <property type="match status" value="1"/>
</dbReference>
<dbReference type="InterPro" id="IPR028098">
    <property type="entry name" value="Glyco_trans_4-like_N"/>
</dbReference>
<evidence type="ECO:0000313" key="5">
    <source>
        <dbReference type="Proteomes" id="UP000479241"/>
    </source>
</evidence>
<dbReference type="Pfam" id="PF13692">
    <property type="entry name" value="Glyco_trans_1_4"/>
    <property type="match status" value="1"/>
</dbReference>
<keyword evidence="2 4" id="KW-0808">Transferase</keyword>
<keyword evidence="1" id="KW-0328">Glycosyltransferase</keyword>